<evidence type="ECO:0000256" key="1">
    <source>
        <dbReference type="ARBA" id="ARBA00022884"/>
    </source>
</evidence>
<organism evidence="4">
    <name type="scientific">Ananas comosus var. bracteatus</name>
    <name type="common">red pineapple</name>
    <dbReference type="NCBI Taxonomy" id="296719"/>
    <lineage>
        <taxon>Eukaryota</taxon>
        <taxon>Viridiplantae</taxon>
        <taxon>Streptophyta</taxon>
        <taxon>Embryophyta</taxon>
        <taxon>Tracheophyta</taxon>
        <taxon>Spermatophyta</taxon>
        <taxon>Magnoliopsida</taxon>
        <taxon>Liliopsida</taxon>
        <taxon>Poales</taxon>
        <taxon>Bromeliaceae</taxon>
        <taxon>Bromelioideae</taxon>
        <taxon>Ananas</taxon>
    </lineage>
</organism>
<evidence type="ECO:0000313" key="4">
    <source>
        <dbReference type="EMBL" id="CAD1836759.1"/>
    </source>
</evidence>
<dbReference type="PROSITE" id="PS50102">
    <property type="entry name" value="RRM"/>
    <property type="match status" value="1"/>
</dbReference>
<dbReference type="SUPFAM" id="SSF54928">
    <property type="entry name" value="RNA-binding domain, RBD"/>
    <property type="match status" value="1"/>
</dbReference>
<dbReference type="Pfam" id="PF00076">
    <property type="entry name" value="RRM_1"/>
    <property type="match status" value="1"/>
</dbReference>
<dbReference type="AlphaFoldDB" id="A0A6V7Q0R8"/>
<keyword evidence="1 2" id="KW-0694">RNA-binding</keyword>
<reference evidence="4" key="1">
    <citation type="submission" date="2020-07" db="EMBL/GenBank/DDBJ databases">
        <authorList>
            <person name="Lin J."/>
        </authorList>
    </citation>
    <scope>NUCLEOTIDE SEQUENCE</scope>
</reference>
<sequence length="151" mass="16781">MAALREAWRLLRVGSTRRPLLRNPNPNPRPLLPFQLVSSRGIAHKLFVGGNRLIYHKLLSFYTTEDGLSEAFSQCGQVIEATIIMDKATERSKGFGFVTFASEDEAQKALTEMNGKVLNGRVIFVDNAKAKPTYDNARPIARGPPEPNRGN</sequence>
<name>A0A6V7Q0R8_ANACO</name>
<dbReference type="GO" id="GO:0003723">
    <property type="term" value="F:RNA binding"/>
    <property type="evidence" value="ECO:0007669"/>
    <property type="project" value="UniProtKB-UniRule"/>
</dbReference>
<gene>
    <name evidence="4" type="ORF">CB5_LOCUS19970</name>
</gene>
<dbReference type="PANTHER" id="PTHR48027">
    <property type="entry name" value="HETEROGENEOUS NUCLEAR RIBONUCLEOPROTEIN 87F-RELATED"/>
    <property type="match status" value="1"/>
</dbReference>
<dbReference type="InterPro" id="IPR035979">
    <property type="entry name" value="RBD_domain_sf"/>
</dbReference>
<dbReference type="EMBL" id="LR862131">
    <property type="protein sequence ID" value="CAD1836759.1"/>
    <property type="molecule type" value="Genomic_DNA"/>
</dbReference>
<protein>
    <recommendedName>
        <fullName evidence="3">RRM domain-containing protein</fullName>
    </recommendedName>
</protein>
<dbReference type="SMART" id="SM00360">
    <property type="entry name" value="RRM"/>
    <property type="match status" value="1"/>
</dbReference>
<dbReference type="InterPro" id="IPR000504">
    <property type="entry name" value="RRM_dom"/>
</dbReference>
<evidence type="ECO:0000256" key="2">
    <source>
        <dbReference type="PROSITE-ProRule" id="PRU00176"/>
    </source>
</evidence>
<dbReference type="InterPro" id="IPR052462">
    <property type="entry name" value="SLIRP/GR-RBP-like"/>
</dbReference>
<dbReference type="InterPro" id="IPR012677">
    <property type="entry name" value="Nucleotide-bd_a/b_plait_sf"/>
</dbReference>
<proteinExistence type="predicted"/>
<feature type="domain" description="RRM" evidence="3">
    <location>
        <begin position="44"/>
        <end position="130"/>
    </location>
</feature>
<accession>A0A6V7Q0R8</accession>
<evidence type="ECO:0000259" key="3">
    <source>
        <dbReference type="PROSITE" id="PS50102"/>
    </source>
</evidence>
<dbReference type="Gene3D" id="3.30.70.330">
    <property type="match status" value="1"/>
</dbReference>